<accession>A0A9P4TTJ9</accession>
<name>A0A9P4TTJ9_9PEZI</name>
<sequence>MKLLSVTATLLAIANITMADSCKQGLEYCGRGLLKECNANLPANSNSSNTNLLIQGLPELAANHQPTNAVHINESLFYCLDGVGNIGYQRFCDSGCRDGGSGKNDYC</sequence>
<dbReference type="AlphaFoldDB" id="A0A9P4TTJ9"/>
<evidence type="ECO:0000313" key="2">
    <source>
        <dbReference type="EMBL" id="KAF2419881.1"/>
    </source>
</evidence>
<evidence type="ECO:0000313" key="3">
    <source>
        <dbReference type="Proteomes" id="UP000800235"/>
    </source>
</evidence>
<protein>
    <submittedName>
        <fullName evidence="2">Uncharacterized protein</fullName>
    </submittedName>
</protein>
<keyword evidence="1" id="KW-0732">Signal</keyword>
<dbReference type="OrthoDB" id="3778167at2759"/>
<dbReference type="Proteomes" id="UP000800235">
    <property type="component" value="Unassembled WGS sequence"/>
</dbReference>
<dbReference type="EMBL" id="MU007115">
    <property type="protein sequence ID" value="KAF2419881.1"/>
    <property type="molecule type" value="Genomic_DNA"/>
</dbReference>
<feature type="signal peptide" evidence="1">
    <location>
        <begin position="1"/>
        <end position="19"/>
    </location>
</feature>
<gene>
    <name evidence="2" type="ORF">EJ08DRAFT_642416</name>
</gene>
<proteinExistence type="predicted"/>
<comment type="caution">
    <text evidence="2">The sequence shown here is derived from an EMBL/GenBank/DDBJ whole genome shotgun (WGS) entry which is preliminary data.</text>
</comment>
<keyword evidence="3" id="KW-1185">Reference proteome</keyword>
<organism evidence="2 3">
    <name type="scientific">Tothia fuscella</name>
    <dbReference type="NCBI Taxonomy" id="1048955"/>
    <lineage>
        <taxon>Eukaryota</taxon>
        <taxon>Fungi</taxon>
        <taxon>Dikarya</taxon>
        <taxon>Ascomycota</taxon>
        <taxon>Pezizomycotina</taxon>
        <taxon>Dothideomycetes</taxon>
        <taxon>Pleosporomycetidae</taxon>
        <taxon>Venturiales</taxon>
        <taxon>Cylindrosympodiaceae</taxon>
        <taxon>Tothia</taxon>
    </lineage>
</organism>
<evidence type="ECO:0000256" key="1">
    <source>
        <dbReference type="SAM" id="SignalP"/>
    </source>
</evidence>
<feature type="chain" id="PRO_5040201942" evidence="1">
    <location>
        <begin position="20"/>
        <end position="107"/>
    </location>
</feature>
<reference evidence="2" key="1">
    <citation type="journal article" date="2020" name="Stud. Mycol.">
        <title>101 Dothideomycetes genomes: a test case for predicting lifestyles and emergence of pathogens.</title>
        <authorList>
            <person name="Haridas S."/>
            <person name="Albert R."/>
            <person name="Binder M."/>
            <person name="Bloem J."/>
            <person name="Labutti K."/>
            <person name="Salamov A."/>
            <person name="Andreopoulos B."/>
            <person name="Baker S."/>
            <person name="Barry K."/>
            <person name="Bills G."/>
            <person name="Bluhm B."/>
            <person name="Cannon C."/>
            <person name="Castanera R."/>
            <person name="Culley D."/>
            <person name="Daum C."/>
            <person name="Ezra D."/>
            <person name="Gonzalez J."/>
            <person name="Henrissat B."/>
            <person name="Kuo A."/>
            <person name="Liang C."/>
            <person name="Lipzen A."/>
            <person name="Lutzoni F."/>
            <person name="Magnuson J."/>
            <person name="Mondo S."/>
            <person name="Nolan M."/>
            <person name="Ohm R."/>
            <person name="Pangilinan J."/>
            <person name="Park H.-J."/>
            <person name="Ramirez L."/>
            <person name="Alfaro M."/>
            <person name="Sun H."/>
            <person name="Tritt A."/>
            <person name="Yoshinaga Y."/>
            <person name="Zwiers L.-H."/>
            <person name="Turgeon B."/>
            <person name="Goodwin S."/>
            <person name="Spatafora J."/>
            <person name="Crous P."/>
            <person name="Grigoriev I."/>
        </authorList>
    </citation>
    <scope>NUCLEOTIDE SEQUENCE</scope>
    <source>
        <strain evidence="2">CBS 130266</strain>
    </source>
</reference>